<dbReference type="AlphaFoldDB" id="A0A2R4XGS2"/>
<sequence length="64" mass="7353">MKDVFRGALLYRGCFTSVKHLRETIKTLIETLNKLSAKPFRWTKSADAILASVDRARHSMMLNN</sequence>
<name>A0A2R4XGS2_9BURK</name>
<evidence type="ECO:0008006" key="3">
    <source>
        <dbReference type="Google" id="ProtNLM"/>
    </source>
</evidence>
<dbReference type="KEGG" id="boz:DBV39_03955"/>
<dbReference type="Proteomes" id="UP000244571">
    <property type="component" value="Chromosome"/>
</dbReference>
<protein>
    <recommendedName>
        <fullName evidence="3">Transposase</fullName>
    </recommendedName>
</protein>
<evidence type="ECO:0000313" key="2">
    <source>
        <dbReference type="Proteomes" id="UP000244571"/>
    </source>
</evidence>
<reference evidence="1 2" key="1">
    <citation type="submission" date="2018-04" db="EMBL/GenBank/DDBJ databases">
        <title>Bordetella sp. HZ20 isolated from seawater.</title>
        <authorList>
            <person name="Sun C."/>
        </authorList>
    </citation>
    <scope>NUCLEOTIDE SEQUENCE [LARGE SCALE GENOMIC DNA]</scope>
    <source>
        <strain evidence="1 2">HZ20</strain>
    </source>
</reference>
<evidence type="ECO:0000313" key="1">
    <source>
        <dbReference type="EMBL" id="AWB33010.1"/>
    </source>
</evidence>
<keyword evidence="2" id="KW-1185">Reference proteome</keyword>
<gene>
    <name evidence="1" type="ORF">DBV39_03955</name>
</gene>
<organism evidence="1 2">
    <name type="scientific">Orrella marina</name>
    <dbReference type="NCBI Taxonomy" id="2163011"/>
    <lineage>
        <taxon>Bacteria</taxon>
        <taxon>Pseudomonadati</taxon>
        <taxon>Pseudomonadota</taxon>
        <taxon>Betaproteobacteria</taxon>
        <taxon>Burkholderiales</taxon>
        <taxon>Alcaligenaceae</taxon>
        <taxon>Orrella</taxon>
    </lineage>
</organism>
<accession>A0A2R4XGS2</accession>
<proteinExistence type="predicted"/>
<dbReference type="EMBL" id="CP028901">
    <property type="protein sequence ID" value="AWB33010.1"/>
    <property type="molecule type" value="Genomic_DNA"/>
</dbReference>